<dbReference type="EMBL" id="LWCI01000097">
    <property type="protein sequence ID" value="KZS63668.1"/>
    <property type="molecule type" value="Genomic_DNA"/>
</dbReference>
<keyword evidence="3" id="KW-1185">Reference proteome</keyword>
<comment type="caution">
    <text evidence="2">The sequence shown here is derived from an EMBL/GenBank/DDBJ whole genome shotgun (WGS) entry which is preliminary data.</text>
</comment>
<name>A0A164BND2_9MYCO</name>
<organism evidence="2 3">
    <name type="scientific">Mycobacterium ostraviense</name>
    <dbReference type="NCBI Taxonomy" id="2738409"/>
    <lineage>
        <taxon>Bacteria</taxon>
        <taxon>Bacillati</taxon>
        <taxon>Actinomycetota</taxon>
        <taxon>Actinomycetes</taxon>
        <taxon>Mycobacteriales</taxon>
        <taxon>Mycobacteriaceae</taxon>
        <taxon>Mycobacterium</taxon>
    </lineage>
</organism>
<evidence type="ECO:0000313" key="2">
    <source>
        <dbReference type="EMBL" id="KZS63668.1"/>
    </source>
</evidence>
<proteinExistence type="predicted"/>
<evidence type="ECO:0000313" key="3">
    <source>
        <dbReference type="Proteomes" id="UP000077342"/>
    </source>
</evidence>
<reference evidence="3" key="1">
    <citation type="submission" date="2016-04" db="EMBL/GenBank/DDBJ databases">
        <authorList>
            <person name="Strapagiel D."/>
            <person name="Borowka P."/>
            <person name="Marciniak B."/>
            <person name="Bakula Z."/>
            <person name="Van Ingen J."/>
            <person name="Safianowska A."/>
            <person name="Dziadek J."/>
            <person name="Jagielski T."/>
        </authorList>
    </citation>
    <scope>NUCLEOTIDE SEQUENCE [LARGE SCALE GENOMIC DNA]</scope>
    <source>
        <strain evidence="3">1010001458</strain>
    </source>
</reference>
<protein>
    <submittedName>
        <fullName evidence="2">Uncharacterized protein</fullName>
    </submittedName>
</protein>
<gene>
    <name evidence="2" type="ORF">A4G28_07475</name>
</gene>
<accession>A0A164BND2</accession>
<dbReference type="RefSeq" id="WP_075510005.1">
    <property type="nucleotide sequence ID" value="NZ_CP089224.1"/>
</dbReference>
<dbReference type="AlphaFoldDB" id="A0A164BND2"/>
<feature type="region of interest" description="Disordered" evidence="1">
    <location>
        <begin position="1"/>
        <end position="25"/>
    </location>
</feature>
<evidence type="ECO:0000256" key="1">
    <source>
        <dbReference type="SAM" id="MobiDB-lite"/>
    </source>
</evidence>
<dbReference type="Proteomes" id="UP000077342">
    <property type="component" value="Unassembled WGS sequence"/>
</dbReference>
<sequence length="63" mass="6788">MATGTPENHPRKTSKTSGKPWDGPQQTAIEFAHADRSEVGNAPAGRHDFIGVMTNHEVAECCL</sequence>